<dbReference type="EMBL" id="UOEL01000080">
    <property type="protein sequence ID" value="VAW12083.1"/>
    <property type="molecule type" value="Genomic_DNA"/>
</dbReference>
<sequence>MASDAASAVTQTGSKAEDLLGLKAQGNEGDQEFWKLSHNGYGRGGRNSIRRAGRGRSGQEERNQKTRCGRHREEEKRGVQTLCKVDIPYLFHKTNLGKQRVYVKNRIKK</sequence>
<accession>A0A3B0T7N5</accession>
<feature type="region of interest" description="Disordered" evidence="1">
    <location>
        <begin position="34"/>
        <end position="77"/>
    </location>
</feature>
<proteinExistence type="predicted"/>
<dbReference type="AlphaFoldDB" id="A0A3B0T7N5"/>
<protein>
    <submittedName>
        <fullName evidence="2">Uncharacterized protein</fullName>
    </submittedName>
</protein>
<evidence type="ECO:0000256" key="1">
    <source>
        <dbReference type="SAM" id="MobiDB-lite"/>
    </source>
</evidence>
<name>A0A3B0T7N5_9ZZZZ</name>
<gene>
    <name evidence="2" type="ORF">MNBD_BACTEROID03-1177</name>
</gene>
<evidence type="ECO:0000313" key="2">
    <source>
        <dbReference type="EMBL" id="VAW12083.1"/>
    </source>
</evidence>
<feature type="region of interest" description="Disordered" evidence="1">
    <location>
        <begin position="1"/>
        <end position="22"/>
    </location>
</feature>
<reference evidence="2" key="1">
    <citation type="submission" date="2018-06" db="EMBL/GenBank/DDBJ databases">
        <authorList>
            <person name="Zhirakovskaya E."/>
        </authorList>
    </citation>
    <scope>NUCLEOTIDE SEQUENCE</scope>
</reference>
<organism evidence="2">
    <name type="scientific">hydrothermal vent metagenome</name>
    <dbReference type="NCBI Taxonomy" id="652676"/>
    <lineage>
        <taxon>unclassified sequences</taxon>
        <taxon>metagenomes</taxon>
        <taxon>ecological metagenomes</taxon>
    </lineage>
</organism>